<evidence type="ECO:0000313" key="2">
    <source>
        <dbReference type="EMBL" id="KDQ26372.1"/>
    </source>
</evidence>
<gene>
    <name evidence="2" type="ORF">PLEOSDRAFT_159708</name>
</gene>
<dbReference type="Proteomes" id="UP000027073">
    <property type="component" value="Unassembled WGS sequence"/>
</dbReference>
<dbReference type="AlphaFoldDB" id="A0A067NQL0"/>
<proteinExistence type="predicted"/>
<dbReference type="HOGENOM" id="CLU_2211072_0_0_1"/>
<accession>A0A067NQL0</accession>
<dbReference type="VEuPathDB" id="FungiDB:PLEOSDRAFT_159708"/>
<reference evidence="3" key="1">
    <citation type="journal article" date="2014" name="Proc. Natl. Acad. Sci. U.S.A.">
        <title>Extensive sampling of basidiomycete genomes demonstrates inadequacy of the white-rot/brown-rot paradigm for wood decay fungi.</title>
        <authorList>
            <person name="Riley R."/>
            <person name="Salamov A.A."/>
            <person name="Brown D.W."/>
            <person name="Nagy L.G."/>
            <person name="Floudas D."/>
            <person name="Held B.W."/>
            <person name="Levasseur A."/>
            <person name="Lombard V."/>
            <person name="Morin E."/>
            <person name="Otillar R."/>
            <person name="Lindquist E.A."/>
            <person name="Sun H."/>
            <person name="LaButti K.M."/>
            <person name="Schmutz J."/>
            <person name="Jabbour D."/>
            <person name="Luo H."/>
            <person name="Baker S.E."/>
            <person name="Pisabarro A.G."/>
            <person name="Walton J.D."/>
            <person name="Blanchette R.A."/>
            <person name="Henrissat B."/>
            <person name="Martin F."/>
            <person name="Cullen D."/>
            <person name="Hibbett D.S."/>
            <person name="Grigoriev I.V."/>
        </authorList>
    </citation>
    <scope>NUCLEOTIDE SEQUENCE [LARGE SCALE GENOMIC DNA]</scope>
    <source>
        <strain evidence="3">PC15</strain>
    </source>
</reference>
<dbReference type="EMBL" id="KL198009">
    <property type="protein sequence ID" value="KDQ26372.1"/>
    <property type="molecule type" value="Genomic_DNA"/>
</dbReference>
<protein>
    <submittedName>
        <fullName evidence="2">Uncharacterized protein</fullName>
    </submittedName>
</protein>
<evidence type="ECO:0000256" key="1">
    <source>
        <dbReference type="SAM" id="MobiDB-lite"/>
    </source>
</evidence>
<feature type="compositionally biased region" description="Basic and acidic residues" evidence="1">
    <location>
        <begin position="72"/>
        <end position="99"/>
    </location>
</feature>
<dbReference type="InParanoid" id="A0A067NQL0"/>
<sequence length="107" mass="12384">MLNNNILIDDHPYTRYAKPHWPARLLLTASVQAHYFSEVILPRSCRTSSSRLQLSFDIEAHGSPKSARHHPIRLDRDPRRLEGGEKQEELEKLEMRSAEEMPPTKAL</sequence>
<feature type="region of interest" description="Disordered" evidence="1">
    <location>
        <begin position="60"/>
        <end position="107"/>
    </location>
</feature>
<name>A0A067NQL0_PLEO1</name>
<evidence type="ECO:0000313" key="3">
    <source>
        <dbReference type="Proteomes" id="UP000027073"/>
    </source>
</evidence>
<organism evidence="2 3">
    <name type="scientific">Pleurotus ostreatus (strain PC15)</name>
    <name type="common">Oyster mushroom</name>
    <dbReference type="NCBI Taxonomy" id="1137138"/>
    <lineage>
        <taxon>Eukaryota</taxon>
        <taxon>Fungi</taxon>
        <taxon>Dikarya</taxon>
        <taxon>Basidiomycota</taxon>
        <taxon>Agaricomycotina</taxon>
        <taxon>Agaricomycetes</taxon>
        <taxon>Agaricomycetidae</taxon>
        <taxon>Agaricales</taxon>
        <taxon>Pleurotineae</taxon>
        <taxon>Pleurotaceae</taxon>
        <taxon>Pleurotus</taxon>
    </lineage>
</organism>